<accession>A0ACC3ABR2</accession>
<reference evidence="1" key="1">
    <citation type="submission" date="2022-10" db="EMBL/GenBank/DDBJ databases">
        <title>Culturing micro-colonial fungi from biological soil crusts in the Mojave desert and describing Neophaeococcomyces mojavensis, and introducing the new genera and species Taxawa tesnikishii.</title>
        <authorList>
            <person name="Kurbessoian T."/>
            <person name="Stajich J.E."/>
        </authorList>
    </citation>
    <scope>NUCLEOTIDE SEQUENCE</scope>
    <source>
        <strain evidence="1">JES_112</strain>
    </source>
</reference>
<dbReference type="EMBL" id="JAPDRQ010000044">
    <property type="protein sequence ID" value="KAJ9659064.1"/>
    <property type="molecule type" value="Genomic_DNA"/>
</dbReference>
<name>A0ACC3ABR2_9EURO</name>
<sequence>MAVSPRASAMLRSTTPKAMDQEHPDSNNVLETKRSQESEAGFVPPGVVVSQAQLHEPSSQGIKAWLTGFGHIKPETNVSTRFRIGEADYPANEPYSLVPLLTRWLLVWFEKSLDEPHDRQQLMWLLKYTADYVGLGHWKLDHAETLELCLALLHICTNARQQNHIEGSLEVFEAVAKTDSFPRECLGDALSTFSSTVVLLESPSPRSENCVKLLASGILSKDTIAILEAQLLIATETPKSQQTEKSLQEDLTKALIPARGATRHLVALIEIVDASEKFVIDFAQLFTVLKQAGEAQLLRLATEILGLCTKILQSPRVNEIVSDQSLICSLLEIYDLCETAYIIPDTGQHANNKQQNAKEDVPKRERRYKKDHASSLATLKSGFVLLLPVVDDDHAANLWDRIRRGDSSMPDFINTATTSREMLIDYAEKKQICLPGKNSRWAEELNYLLENIVINFTDQTDVQLEDQVSRRESMYTIRSSIVHEEDLRIQQRIRALRLCAKGLFEAPVVAHQESQFLPQGQEALKKLFHGMFPRERNNTVRHAFFDELVKLCCESRTKLGTYPYAEYIIRTLQENIVQHAPSNNTADGIYFAGTEAIRSIFLQATALASNVASQAYQALLNIASLACKSQRARLAAMSVLFRIRCDTSGLIYVQKAADSAYLASAVCKTDDSLGAMFADAIDDPGNHEYATTRLQEAINRQLWIYPKEAEYVASWNAPELSPTQVRTSIHSKSDQGLQMSDWLYRIATNLQEDKDWETYSYIIVHLSNQLRDIKLFEGCHQLVVILRSFLCGRVRDFDKMFDPPQDVGLKKVDVALCFYDILTHLIPYSKMQQTHGEAGHFGNDLVRAFRFGVLGKYEGTARGCIHALSLCCFETPAAIASEYPGIVYDMSRTIHRPYLLVHILEFLAQVARLPQLHSNFNKTEIRQIFGICVNALKTLEDKQENKGNVVIHPPRSSTPARESGALKKCTPYRAAMLQEKGIPEYSAALAYHTMIFWFLSIPIIDRRTYVNEITNLLVREDPSGQTRVPEQMKVFVDMMQRSAFSDLPETARDESFSGEDVNTTSYINGNSVITIETNRITGLSQITKRQAAATAHAIYRPLIQDRPDHYDLSFLRERETDDRVLPSHIFLNMIGSAIPVSLGDQALKLNPNEDYVRRAIAAIDRIPTVDSHGIGVLLAKDGQTSQEEYLSNDTGTHSFDNFLDLLGTRVSLQKPCRFEVHQMQYEIDGKETIAWRDRTNEIVYKISSFMPTVDGDPYQIQKMGLIGNSNVVIVFNQSNQPWTMANFRSEAVSVHIVISPANRASSQESSDDIDHDFYHVEVLTKEEYQNISAAAEKKVVSKATLGPLVRMLALNANIFAATVRSLANGQTEFPSSWRGRFQEIVRLRERTQQRVHDNEDSLARRYDFSRWT</sequence>
<proteinExistence type="predicted"/>
<organism evidence="1 2">
    <name type="scientific">Neophaeococcomyces mojaviensis</name>
    <dbReference type="NCBI Taxonomy" id="3383035"/>
    <lineage>
        <taxon>Eukaryota</taxon>
        <taxon>Fungi</taxon>
        <taxon>Dikarya</taxon>
        <taxon>Ascomycota</taxon>
        <taxon>Pezizomycotina</taxon>
        <taxon>Eurotiomycetes</taxon>
        <taxon>Chaetothyriomycetidae</taxon>
        <taxon>Chaetothyriales</taxon>
        <taxon>Chaetothyriales incertae sedis</taxon>
        <taxon>Neophaeococcomyces</taxon>
    </lineage>
</organism>
<protein>
    <submittedName>
        <fullName evidence="1">Tuberous sclerosis 2-like protein</fullName>
    </submittedName>
</protein>
<dbReference type="Proteomes" id="UP001172386">
    <property type="component" value="Unassembled WGS sequence"/>
</dbReference>
<evidence type="ECO:0000313" key="1">
    <source>
        <dbReference type="EMBL" id="KAJ9659064.1"/>
    </source>
</evidence>
<gene>
    <name evidence="1" type="primary">TSC2</name>
    <name evidence="1" type="ORF">H2198_003353</name>
</gene>
<evidence type="ECO:0000313" key="2">
    <source>
        <dbReference type="Proteomes" id="UP001172386"/>
    </source>
</evidence>
<comment type="caution">
    <text evidence="1">The sequence shown here is derived from an EMBL/GenBank/DDBJ whole genome shotgun (WGS) entry which is preliminary data.</text>
</comment>
<keyword evidence="2" id="KW-1185">Reference proteome</keyword>